<sequence length="44" mass="4677">MRVFACLLVALTLCGCSGRRDGNDGMDGFGVAAGLRHELQRPGR</sequence>
<evidence type="ECO:0008006" key="3">
    <source>
        <dbReference type="Google" id="ProtNLM"/>
    </source>
</evidence>
<accession>A0ABW0F107</accession>
<dbReference type="RefSeq" id="WP_260347683.1">
    <property type="nucleotide sequence ID" value="NZ_JAOAOS010000001.1"/>
</dbReference>
<comment type="caution">
    <text evidence="1">The sequence shown here is derived from an EMBL/GenBank/DDBJ whole genome shotgun (WGS) entry which is preliminary data.</text>
</comment>
<evidence type="ECO:0000313" key="2">
    <source>
        <dbReference type="Proteomes" id="UP001595976"/>
    </source>
</evidence>
<proteinExistence type="predicted"/>
<reference evidence="2" key="1">
    <citation type="journal article" date="2019" name="Int. J. Syst. Evol. Microbiol.">
        <title>The Global Catalogue of Microorganisms (GCM) 10K type strain sequencing project: providing services to taxonomists for standard genome sequencing and annotation.</title>
        <authorList>
            <consortium name="The Broad Institute Genomics Platform"/>
            <consortium name="The Broad Institute Genome Sequencing Center for Infectious Disease"/>
            <person name="Wu L."/>
            <person name="Ma J."/>
        </authorList>
    </citation>
    <scope>NUCLEOTIDE SEQUENCE [LARGE SCALE GENOMIC DNA]</scope>
    <source>
        <strain evidence="2">CGMCC 1.15643</strain>
    </source>
</reference>
<protein>
    <recommendedName>
        <fullName evidence="3">Lipoprotein</fullName>
    </recommendedName>
</protein>
<keyword evidence="2" id="KW-1185">Reference proteome</keyword>
<name>A0ABW0F107_9HYPH</name>
<gene>
    <name evidence="1" type="ORF">ACFPK2_04550</name>
</gene>
<organism evidence="1 2">
    <name type="scientific">Bosea minatitlanensis</name>
    <dbReference type="NCBI Taxonomy" id="128782"/>
    <lineage>
        <taxon>Bacteria</taxon>
        <taxon>Pseudomonadati</taxon>
        <taxon>Pseudomonadota</taxon>
        <taxon>Alphaproteobacteria</taxon>
        <taxon>Hyphomicrobiales</taxon>
        <taxon>Boseaceae</taxon>
        <taxon>Bosea</taxon>
    </lineage>
</organism>
<dbReference type="PROSITE" id="PS51257">
    <property type="entry name" value="PROKAR_LIPOPROTEIN"/>
    <property type="match status" value="1"/>
</dbReference>
<dbReference type="Proteomes" id="UP001595976">
    <property type="component" value="Unassembled WGS sequence"/>
</dbReference>
<evidence type="ECO:0000313" key="1">
    <source>
        <dbReference type="EMBL" id="MFC5292258.1"/>
    </source>
</evidence>
<dbReference type="EMBL" id="JBHSLI010000001">
    <property type="protein sequence ID" value="MFC5292258.1"/>
    <property type="molecule type" value="Genomic_DNA"/>
</dbReference>